<dbReference type="PANTHER" id="PTHR38600">
    <property type="entry name" value="TRANSCRIPTIONAL REGULATORY PROTEIN"/>
    <property type="match status" value="1"/>
</dbReference>
<evidence type="ECO:0000313" key="3">
    <source>
        <dbReference type="Proteomes" id="UP001056291"/>
    </source>
</evidence>
<dbReference type="InterPro" id="IPR036390">
    <property type="entry name" value="WH_DNA-bd_sf"/>
</dbReference>
<dbReference type="RefSeq" id="WP_251937169.1">
    <property type="nucleotide sequence ID" value="NZ_CP098747.1"/>
</dbReference>
<proteinExistence type="predicted"/>
<dbReference type="InterPro" id="IPR011991">
    <property type="entry name" value="ArsR-like_HTH"/>
</dbReference>
<dbReference type="InterPro" id="IPR001845">
    <property type="entry name" value="HTH_ArsR_DNA-bd_dom"/>
</dbReference>
<reference evidence="2" key="1">
    <citation type="submission" date="2022-06" db="EMBL/GenBank/DDBJ databases">
        <title>Sneathiella actinostolidae sp. nov., isolated from a sea anemonein the Western Pacific Ocean.</title>
        <authorList>
            <person name="Wei M.J."/>
        </authorList>
    </citation>
    <scope>NUCLEOTIDE SEQUENCE</scope>
    <source>
        <strain evidence="2">PHK-P5</strain>
    </source>
</reference>
<dbReference type="InterPro" id="IPR036388">
    <property type="entry name" value="WH-like_DNA-bd_sf"/>
</dbReference>
<dbReference type="Proteomes" id="UP001056291">
    <property type="component" value="Chromosome"/>
</dbReference>
<organism evidence="2 3">
    <name type="scientific">Sneathiella marina</name>
    <dbReference type="NCBI Taxonomy" id="2950108"/>
    <lineage>
        <taxon>Bacteria</taxon>
        <taxon>Pseudomonadati</taxon>
        <taxon>Pseudomonadota</taxon>
        <taxon>Alphaproteobacteria</taxon>
        <taxon>Sneathiellales</taxon>
        <taxon>Sneathiellaceae</taxon>
        <taxon>Sneathiella</taxon>
    </lineage>
</organism>
<accession>A0ABY4W7M9</accession>
<dbReference type="EMBL" id="CP098747">
    <property type="protein sequence ID" value="USG62904.1"/>
    <property type="molecule type" value="Genomic_DNA"/>
</dbReference>
<evidence type="ECO:0000259" key="1">
    <source>
        <dbReference type="PROSITE" id="PS50987"/>
    </source>
</evidence>
<dbReference type="CDD" id="cd00090">
    <property type="entry name" value="HTH_ARSR"/>
    <property type="match status" value="1"/>
</dbReference>
<dbReference type="Gene3D" id="1.10.10.10">
    <property type="entry name" value="Winged helix-like DNA-binding domain superfamily/Winged helix DNA-binding domain"/>
    <property type="match status" value="1"/>
</dbReference>
<evidence type="ECO:0000313" key="2">
    <source>
        <dbReference type="EMBL" id="USG62904.1"/>
    </source>
</evidence>
<dbReference type="SMART" id="SM00418">
    <property type="entry name" value="HTH_ARSR"/>
    <property type="match status" value="1"/>
</dbReference>
<sequence length="123" mass="14002">MVEYNTEILDATFAALADPTRRAILEKLAGGEQSVSELATPFDMSLAAVSKHIQLLTRANLISQHKKGRVRQCRLEPEAFEAAVNWIEHYRDFWTEKFTALEAFLENEATNPKTKPKQGKRKK</sequence>
<dbReference type="PANTHER" id="PTHR38600:SF2">
    <property type="entry name" value="SLL0088 PROTEIN"/>
    <property type="match status" value="1"/>
</dbReference>
<keyword evidence="3" id="KW-1185">Reference proteome</keyword>
<dbReference type="SUPFAM" id="SSF46785">
    <property type="entry name" value="Winged helix' DNA-binding domain"/>
    <property type="match status" value="1"/>
</dbReference>
<dbReference type="PRINTS" id="PR00778">
    <property type="entry name" value="HTHARSR"/>
</dbReference>
<feature type="domain" description="HTH arsR-type" evidence="1">
    <location>
        <begin position="1"/>
        <end position="94"/>
    </location>
</feature>
<protein>
    <submittedName>
        <fullName evidence="2">Metalloregulator ArsR/SmtB family transcription factor</fullName>
    </submittedName>
</protein>
<dbReference type="NCBIfam" id="NF033788">
    <property type="entry name" value="HTH_metalloreg"/>
    <property type="match status" value="1"/>
</dbReference>
<name>A0ABY4W7M9_9PROT</name>
<gene>
    <name evidence="2" type="ORF">NBZ79_07930</name>
</gene>
<dbReference type="Pfam" id="PF12840">
    <property type="entry name" value="HTH_20"/>
    <property type="match status" value="1"/>
</dbReference>
<dbReference type="PROSITE" id="PS50987">
    <property type="entry name" value="HTH_ARSR_2"/>
    <property type="match status" value="1"/>
</dbReference>